<reference evidence="7" key="2">
    <citation type="submission" date="2021-04" db="EMBL/GenBank/DDBJ databases">
        <authorList>
            <person name="Gilroy R."/>
        </authorList>
    </citation>
    <scope>NUCLEOTIDE SEQUENCE</scope>
    <source>
        <strain evidence="7">811</strain>
    </source>
</reference>
<dbReference type="PROSITE" id="PS51918">
    <property type="entry name" value="RADICAL_SAM"/>
    <property type="match status" value="1"/>
</dbReference>
<dbReference type="InterPro" id="IPR047602">
    <property type="entry name" value="SPASM_CteB-like"/>
</dbReference>
<comment type="cofactor">
    <cofactor evidence="1">
        <name>[4Fe-4S] cluster</name>
        <dbReference type="ChEBI" id="CHEBI:49883"/>
    </cofactor>
</comment>
<dbReference type="Proteomes" id="UP000824204">
    <property type="component" value="Unassembled WGS sequence"/>
</dbReference>
<dbReference type="NCBIfam" id="TIGR03974">
    <property type="entry name" value="rSAM_six_Cys"/>
    <property type="match status" value="1"/>
</dbReference>
<gene>
    <name evidence="7" type="primary">scfB</name>
    <name evidence="7" type="ORF">H9741_02485</name>
</gene>
<feature type="domain" description="Radical SAM core" evidence="6">
    <location>
        <begin position="78"/>
        <end position="305"/>
    </location>
</feature>
<dbReference type="InterPro" id="IPR007197">
    <property type="entry name" value="rSAM"/>
</dbReference>
<evidence type="ECO:0000256" key="2">
    <source>
        <dbReference type="ARBA" id="ARBA00022691"/>
    </source>
</evidence>
<keyword evidence="5" id="KW-0411">Iron-sulfur</keyword>
<dbReference type="GO" id="GO:0051536">
    <property type="term" value="F:iron-sulfur cluster binding"/>
    <property type="evidence" value="ECO:0007669"/>
    <property type="project" value="UniProtKB-KW"/>
</dbReference>
<evidence type="ECO:0000259" key="6">
    <source>
        <dbReference type="PROSITE" id="PS51918"/>
    </source>
</evidence>
<accession>A0A9D1V7A0</accession>
<dbReference type="Gene3D" id="3.20.20.70">
    <property type="entry name" value="Aldolase class I"/>
    <property type="match status" value="1"/>
</dbReference>
<keyword evidence="4" id="KW-0408">Iron</keyword>
<evidence type="ECO:0000256" key="4">
    <source>
        <dbReference type="ARBA" id="ARBA00023004"/>
    </source>
</evidence>
<organism evidence="7 8">
    <name type="scientific">Candidatus Borkfalkia faecipullorum</name>
    <dbReference type="NCBI Taxonomy" id="2838510"/>
    <lineage>
        <taxon>Bacteria</taxon>
        <taxon>Bacillati</taxon>
        <taxon>Bacillota</taxon>
        <taxon>Clostridia</taxon>
        <taxon>Christensenellales</taxon>
        <taxon>Christensenellaceae</taxon>
        <taxon>Candidatus Borkfalkia</taxon>
    </lineage>
</organism>
<reference evidence="7" key="1">
    <citation type="journal article" date="2021" name="PeerJ">
        <title>Extensive microbial diversity within the chicken gut microbiome revealed by metagenomics and culture.</title>
        <authorList>
            <person name="Gilroy R."/>
            <person name="Ravi A."/>
            <person name="Getino M."/>
            <person name="Pursley I."/>
            <person name="Horton D.L."/>
            <person name="Alikhan N.F."/>
            <person name="Baker D."/>
            <person name="Gharbi K."/>
            <person name="Hall N."/>
            <person name="Watson M."/>
            <person name="Adriaenssens E.M."/>
            <person name="Foster-Nyarko E."/>
            <person name="Jarju S."/>
            <person name="Secka A."/>
            <person name="Antonio M."/>
            <person name="Oren A."/>
            <person name="Chaudhuri R.R."/>
            <person name="La Ragione R."/>
            <person name="Hildebrand F."/>
            <person name="Pallen M.J."/>
        </authorList>
    </citation>
    <scope>NUCLEOTIDE SEQUENCE</scope>
    <source>
        <strain evidence="7">811</strain>
    </source>
</reference>
<evidence type="ECO:0000256" key="1">
    <source>
        <dbReference type="ARBA" id="ARBA00001966"/>
    </source>
</evidence>
<dbReference type="PANTHER" id="PTHR43273:SF8">
    <property type="entry name" value="RADICAL SAM DOMAIN PROTEIN"/>
    <property type="match status" value="1"/>
</dbReference>
<name>A0A9D1V7A0_9FIRM</name>
<sequence>MVHVFSYRDKHYIFDTGSSSLHECDEKAALLLREKLGEKADTSGISAEERAAYEQDFEELKQAGLLFCPEVKAAPAKSDEVKALCLHICHDCNLRCRYCFADEGAYHAKREFMSLETAKAAIDFLIENSGNRKILETDFFGGEPLMNFDVVKQTVYYAKEQAAKRGKKFLFTLTTNGLLLKDDVAKFLNEEMENVVLSIDGRKEVHDAVRKTANGKGSFDLVIENLKNFVKIRGNKSYYVRGTFTAKNLDFSQDVLFLADNGFDSISLEPVVTDIPDLAITKEDLSKICDEYDVLCDKYLEREAEGKGFNFFHFNVDLEGGPCLSKRVSACGAGNEYFSVVPNGDIYPCHQFAGDKEFRMGNVFEGKLDKTIRDRFKNSCLFTRKKCENCFAKFICSGGCSANNYHFNGDVNEPYEITCEMMKKRIEDAMHILAVRKEREAK</sequence>
<dbReference type="CDD" id="cd01335">
    <property type="entry name" value="Radical_SAM"/>
    <property type="match status" value="1"/>
</dbReference>
<dbReference type="Pfam" id="PF13186">
    <property type="entry name" value="SPASM"/>
    <property type="match status" value="1"/>
</dbReference>
<evidence type="ECO:0000256" key="5">
    <source>
        <dbReference type="ARBA" id="ARBA00023014"/>
    </source>
</evidence>
<dbReference type="SFLD" id="SFLDG01384">
    <property type="entry name" value="thioether_bond_formation_requi"/>
    <property type="match status" value="1"/>
</dbReference>
<evidence type="ECO:0000313" key="7">
    <source>
        <dbReference type="EMBL" id="HIX07318.1"/>
    </source>
</evidence>
<proteinExistence type="predicted"/>
<evidence type="ECO:0000313" key="8">
    <source>
        <dbReference type="Proteomes" id="UP000824204"/>
    </source>
</evidence>
<dbReference type="GO" id="GO:0046872">
    <property type="term" value="F:metal ion binding"/>
    <property type="evidence" value="ECO:0007669"/>
    <property type="project" value="UniProtKB-KW"/>
</dbReference>
<keyword evidence="2" id="KW-0949">S-adenosyl-L-methionine</keyword>
<dbReference type="Pfam" id="PF04055">
    <property type="entry name" value="Radical_SAM"/>
    <property type="match status" value="1"/>
</dbReference>
<dbReference type="SFLD" id="SFLDG01067">
    <property type="entry name" value="SPASM/twitch_domain_containing"/>
    <property type="match status" value="1"/>
</dbReference>
<dbReference type="InterPro" id="IPR023867">
    <property type="entry name" value="Sulphatase_maturase_rSAM"/>
</dbReference>
<dbReference type="EMBL" id="DXFX01000033">
    <property type="protein sequence ID" value="HIX07318.1"/>
    <property type="molecule type" value="Genomic_DNA"/>
</dbReference>
<dbReference type="InterPro" id="IPR013785">
    <property type="entry name" value="Aldolase_TIM"/>
</dbReference>
<comment type="caution">
    <text evidence="7">The sequence shown here is derived from an EMBL/GenBank/DDBJ whole genome shotgun (WGS) entry which is preliminary data.</text>
</comment>
<dbReference type="AlphaFoldDB" id="A0A9D1V7A0"/>
<protein>
    <submittedName>
        <fullName evidence="7">Thioether cross-link-forming SCIFF peptide maturase</fullName>
    </submittedName>
</protein>
<dbReference type="SFLD" id="SFLDG01386">
    <property type="entry name" value="main_SPASM_domain-containing"/>
    <property type="match status" value="1"/>
</dbReference>
<dbReference type="CDD" id="cd21124">
    <property type="entry name" value="SPASM_CteB-like"/>
    <property type="match status" value="1"/>
</dbReference>
<dbReference type="SFLD" id="SFLDS00029">
    <property type="entry name" value="Radical_SAM"/>
    <property type="match status" value="1"/>
</dbReference>
<dbReference type="GO" id="GO:0016491">
    <property type="term" value="F:oxidoreductase activity"/>
    <property type="evidence" value="ECO:0007669"/>
    <property type="project" value="InterPro"/>
</dbReference>
<dbReference type="SUPFAM" id="SSF102114">
    <property type="entry name" value="Radical SAM enzymes"/>
    <property type="match status" value="1"/>
</dbReference>
<evidence type="ECO:0000256" key="3">
    <source>
        <dbReference type="ARBA" id="ARBA00022723"/>
    </source>
</evidence>
<dbReference type="InterPro" id="IPR058240">
    <property type="entry name" value="rSAM_sf"/>
</dbReference>
<dbReference type="PANTHER" id="PTHR43273">
    <property type="entry name" value="ANAEROBIC SULFATASE-MATURATING ENZYME HOMOLOG ASLB-RELATED"/>
    <property type="match status" value="1"/>
</dbReference>
<dbReference type="InterPro" id="IPR023885">
    <property type="entry name" value="4Fe4S-binding_SPASM_dom"/>
</dbReference>
<keyword evidence="3" id="KW-0479">Metal-binding</keyword>
<dbReference type="InterPro" id="IPR024025">
    <property type="entry name" value="SCIFF_rSAM_maturase"/>
</dbReference>
<dbReference type="NCBIfam" id="TIGR04085">
    <property type="entry name" value="rSAM_more_4Fe4S"/>
    <property type="match status" value="1"/>
</dbReference>